<reference evidence="2 3" key="1">
    <citation type="journal article" date="2023" name="G3 (Bethesda)">
        <title>A chromosome-level genome assembly of Zasmidium syzygii isolated from banana leaves.</title>
        <authorList>
            <person name="van Westerhoven A.C."/>
            <person name="Mehrabi R."/>
            <person name="Talebi R."/>
            <person name="Steentjes M.B.F."/>
            <person name="Corcolon B."/>
            <person name="Chong P.A."/>
            <person name="Kema G.H.J."/>
            <person name="Seidl M.F."/>
        </authorList>
    </citation>
    <scope>NUCLEOTIDE SEQUENCE [LARGE SCALE GENOMIC DNA]</scope>
    <source>
        <strain evidence="2 3">P124</strain>
    </source>
</reference>
<evidence type="ECO:0008006" key="4">
    <source>
        <dbReference type="Google" id="ProtNLM"/>
    </source>
</evidence>
<feature type="region of interest" description="Disordered" evidence="1">
    <location>
        <begin position="365"/>
        <end position="390"/>
    </location>
</feature>
<organism evidence="2 3">
    <name type="scientific">Zasmidium cellare</name>
    <name type="common">Wine cellar mold</name>
    <name type="synonym">Racodium cellare</name>
    <dbReference type="NCBI Taxonomy" id="395010"/>
    <lineage>
        <taxon>Eukaryota</taxon>
        <taxon>Fungi</taxon>
        <taxon>Dikarya</taxon>
        <taxon>Ascomycota</taxon>
        <taxon>Pezizomycotina</taxon>
        <taxon>Dothideomycetes</taxon>
        <taxon>Dothideomycetidae</taxon>
        <taxon>Mycosphaerellales</taxon>
        <taxon>Mycosphaerellaceae</taxon>
        <taxon>Zasmidium</taxon>
    </lineage>
</organism>
<name>A0ABR0EDK7_ZASCE</name>
<protein>
    <recommendedName>
        <fullName evidence="4">F-box domain-containing protein</fullName>
    </recommendedName>
</protein>
<evidence type="ECO:0000313" key="3">
    <source>
        <dbReference type="Proteomes" id="UP001305779"/>
    </source>
</evidence>
<comment type="caution">
    <text evidence="2">The sequence shown here is derived from an EMBL/GenBank/DDBJ whole genome shotgun (WGS) entry which is preliminary data.</text>
</comment>
<feature type="compositionally biased region" description="Basic and acidic residues" evidence="1">
    <location>
        <begin position="366"/>
        <end position="390"/>
    </location>
</feature>
<keyword evidence="3" id="KW-1185">Reference proteome</keyword>
<dbReference type="EMBL" id="JAXOVC010000007">
    <property type="protein sequence ID" value="KAK4499278.1"/>
    <property type="molecule type" value="Genomic_DNA"/>
</dbReference>
<sequence length="410" mass="47249">MATDSAFPDDVVLIIIENLDIDTFLDFRQTCCHYRALISSHMDSLSLAVARTTFPTQTRIFESNPQADHDDRTGMLRWLKWLRYEQLAAILVERISPQPISAEDPVGDELRHGVAHGWHIIAHLQKLVEEMGRTKLDDLVQPSTAPVPTNDHAPLPLDQAERRTRGLDICSKLLRFVQTWTLNELKGYKFIIRSLVLDIFGLQSQGPLASPDICQWDCVAWLITHIIQLGPQRFWQQWWKNSLEDGHKPDFHTQSLAHDIESAWHSVEKPLLAWELDAPRLIDRQIDFIMIIIKSVVALSYSKRLEKHRCLFCFQSGYFGGVWLGAKTTPSDEPGTPFVFGAVPIAQHLDWELLGEGLEHPFMMSMEERRRRRDPSLQRPREARKEDPTSKEAMALYAEWREEWLGTCSI</sequence>
<proteinExistence type="predicted"/>
<gene>
    <name evidence="2" type="ORF">PRZ48_009791</name>
</gene>
<evidence type="ECO:0000256" key="1">
    <source>
        <dbReference type="SAM" id="MobiDB-lite"/>
    </source>
</evidence>
<evidence type="ECO:0000313" key="2">
    <source>
        <dbReference type="EMBL" id="KAK4499278.1"/>
    </source>
</evidence>
<dbReference type="Proteomes" id="UP001305779">
    <property type="component" value="Unassembled WGS sequence"/>
</dbReference>
<accession>A0ABR0EDK7</accession>